<dbReference type="InterPro" id="IPR038377">
    <property type="entry name" value="Na/Glc_symporter_sf"/>
</dbReference>
<evidence type="ECO:0000256" key="11">
    <source>
        <dbReference type="ARBA" id="ARBA00023136"/>
    </source>
</evidence>
<feature type="transmembrane region" description="Helical" evidence="21">
    <location>
        <begin position="130"/>
        <end position="149"/>
    </location>
</feature>
<evidence type="ECO:0000256" key="21">
    <source>
        <dbReference type="SAM" id="Phobius"/>
    </source>
</evidence>
<comment type="similarity">
    <text evidence="2 20">Belongs to the sodium:solute symporter (SSF) (TC 2.A.21) family.</text>
</comment>
<evidence type="ECO:0000256" key="5">
    <source>
        <dbReference type="ARBA" id="ARBA00022597"/>
    </source>
</evidence>
<keyword evidence="5" id="KW-0762">Sugar transport</keyword>
<evidence type="ECO:0000256" key="20">
    <source>
        <dbReference type="RuleBase" id="RU362091"/>
    </source>
</evidence>
<feature type="transmembrane region" description="Helical" evidence="21">
    <location>
        <begin position="299"/>
        <end position="320"/>
    </location>
</feature>
<feature type="transmembrane region" description="Helical" evidence="21">
    <location>
        <begin position="470"/>
        <end position="492"/>
    </location>
</feature>
<feature type="transmembrane region" description="Helical" evidence="21">
    <location>
        <begin position="441"/>
        <end position="463"/>
    </location>
</feature>
<evidence type="ECO:0000256" key="6">
    <source>
        <dbReference type="ARBA" id="ARBA00022692"/>
    </source>
</evidence>
<evidence type="ECO:0000256" key="2">
    <source>
        <dbReference type="ARBA" id="ARBA00006434"/>
    </source>
</evidence>
<dbReference type="PANTHER" id="PTHR11819">
    <property type="entry name" value="SOLUTE CARRIER FAMILY 5"/>
    <property type="match status" value="1"/>
</dbReference>
<keyword evidence="23" id="KW-1185">Reference proteome</keyword>
<evidence type="ECO:0000256" key="19">
    <source>
        <dbReference type="ARBA" id="ARBA00043128"/>
    </source>
</evidence>
<feature type="transmembrane region" description="Helical" evidence="21">
    <location>
        <begin position="512"/>
        <end position="534"/>
    </location>
</feature>
<dbReference type="InterPro" id="IPR018212">
    <property type="entry name" value="Na/solute_symporter_CS"/>
</dbReference>
<dbReference type="GeneTree" id="ENSGT00940000155844"/>
<feature type="transmembrane region" description="Helical" evidence="21">
    <location>
        <begin position="61"/>
        <end position="86"/>
    </location>
</feature>
<sequence>MEGLDQICMKIPSNKKLDSVLSPHMKHLISNPKCCSIDTNRATVGGFFLAGRSMVWWPIGASLFASNIGSGHFVGIAGTAAAAGIAIGGFEWNALVVVILLGWLFVPIYIKAGVVTMPEYLKKRFGGQRIRIYLSVLSLFLYVFTKISADMFSGAIFINQALGLNIYLAVVLLLSITALYTVTGGLAAVIYTDTLQTIIMVVGSFILMGYAFNQVGGYENFQERYMMAMPTQTGVNISKRCYTPRPDSFHIFRDAVTGDLPWPGLVFGLTVQATWYWCTDQVIVQRCLSAKSLSHVKAGCILCGYLKLLPMFVMVFPGMISRILYPDEVACVDPDECQMYCGASVGCTNIAYPKLVVDLMPNGLRGLMLSVMMASLMSSLTSIFNSASTLFTMDIYTKIRSSASEKELMIAGRVFILVLIGVSIAWIPVVQSAQSGQLFDYIQSITSYLTPPIAATFMLAIFCKRVNEPGVFYGLMIGLAIGLSRMIAEFAYGTGSCVAPTNCPEIICGVHYLYFSIILFCISCLVILTISLMTKPIEDKHLYRLCWKLRNHTEERLDLEIDDWTENEESDYMDIEDPTEEPGCCKKAVLNFCGLEKSNAPALSAEEQAELQRKLTDTSEKPLWRNVVNANGIILLCVCVFFHGFYG</sequence>
<reference evidence="22" key="2">
    <citation type="submission" date="2025-09" db="UniProtKB">
        <authorList>
            <consortium name="Ensembl"/>
        </authorList>
    </citation>
    <scope>IDENTIFICATION</scope>
</reference>
<keyword evidence="3" id="KW-0813">Transport</keyword>
<dbReference type="Proteomes" id="UP000694402">
    <property type="component" value="Unassembled WGS sequence"/>
</dbReference>
<dbReference type="PANTHER" id="PTHR11819:SF151">
    <property type="entry name" value="SODIUM_GLUCOSE COTRANSPORTER 1"/>
    <property type="match status" value="1"/>
</dbReference>
<feature type="transmembrane region" description="Helical" evidence="21">
    <location>
        <begin position="161"/>
        <end position="182"/>
    </location>
</feature>
<feature type="transmembrane region" description="Helical" evidence="21">
    <location>
        <begin position="408"/>
        <end position="429"/>
    </location>
</feature>
<comment type="subcellular location">
    <subcellularLocation>
        <location evidence="1">Apical cell membrane</location>
        <topology evidence="1">Multi-pass membrane protein</topology>
    </subcellularLocation>
</comment>
<evidence type="ECO:0000256" key="10">
    <source>
        <dbReference type="ARBA" id="ARBA00023065"/>
    </source>
</evidence>
<evidence type="ECO:0000256" key="1">
    <source>
        <dbReference type="ARBA" id="ARBA00004424"/>
    </source>
</evidence>
<keyword evidence="4" id="KW-1003">Cell membrane</keyword>
<evidence type="ECO:0000256" key="4">
    <source>
        <dbReference type="ARBA" id="ARBA00022475"/>
    </source>
</evidence>
<evidence type="ECO:0000256" key="14">
    <source>
        <dbReference type="ARBA" id="ARBA00023201"/>
    </source>
</evidence>
<feature type="transmembrane region" description="Helical" evidence="21">
    <location>
        <begin position="623"/>
        <end position="646"/>
    </location>
</feature>
<dbReference type="PROSITE" id="PS00456">
    <property type="entry name" value="NA_SOLUT_SYMP_1"/>
    <property type="match status" value="1"/>
</dbReference>
<keyword evidence="7" id="KW-0769">Symport</keyword>
<dbReference type="InterPro" id="IPR001734">
    <property type="entry name" value="Na/solute_symporter"/>
</dbReference>
<evidence type="ECO:0000313" key="23">
    <source>
        <dbReference type="Proteomes" id="UP000694402"/>
    </source>
</evidence>
<evidence type="ECO:0000256" key="17">
    <source>
        <dbReference type="ARBA" id="ARBA00040046"/>
    </source>
</evidence>
<dbReference type="PROSITE" id="PS50283">
    <property type="entry name" value="NA_SOLUT_SYMP_3"/>
    <property type="match status" value="1"/>
</dbReference>
<dbReference type="Pfam" id="PF00474">
    <property type="entry name" value="SSF"/>
    <property type="match status" value="1"/>
</dbReference>
<dbReference type="GO" id="GO:0005412">
    <property type="term" value="F:D-glucose:sodium symporter activity"/>
    <property type="evidence" value="ECO:0007669"/>
    <property type="project" value="TreeGrafter"/>
</dbReference>
<evidence type="ECO:0000256" key="13">
    <source>
        <dbReference type="ARBA" id="ARBA00023180"/>
    </source>
</evidence>
<evidence type="ECO:0000256" key="3">
    <source>
        <dbReference type="ARBA" id="ARBA00022448"/>
    </source>
</evidence>
<protein>
    <recommendedName>
        <fullName evidence="17">Sodium/glucose cotransporter 1</fullName>
    </recommendedName>
    <alternativeName>
        <fullName evidence="19">High affinity sodium-glucose cotransporter</fullName>
    </alternativeName>
    <alternativeName>
        <fullName evidence="18">Solute carrier family 5 member 1</fullName>
    </alternativeName>
</protein>
<feature type="transmembrane region" description="Helical" evidence="21">
    <location>
        <begin position="260"/>
        <end position="278"/>
    </location>
</feature>
<dbReference type="Ensembl" id="ENSOTST00005080015.2">
    <property type="protein sequence ID" value="ENSOTSP00005073864.2"/>
    <property type="gene ID" value="ENSOTSG00005033892.2"/>
</dbReference>
<name>A0A8C8IA41_ONCTS</name>
<feature type="transmembrane region" description="Helical" evidence="21">
    <location>
        <begin position="367"/>
        <end position="387"/>
    </location>
</feature>
<evidence type="ECO:0000256" key="16">
    <source>
        <dbReference type="ARBA" id="ARBA00036206"/>
    </source>
</evidence>
<keyword evidence="11 21" id="KW-0472">Membrane</keyword>
<evidence type="ECO:0000256" key="18">
    <source>
        <dbReference type="ARBA" id="ARBA00042803"/>
    </source>
</evidence>
<keyword evidence="12" id="KW-1015">Disulfide bond</keyword>
<keyword evidence="9" id="KW-0915">Sodium</keyword>
<accession>A0A8C8IA41</accession>
<dbReference type="FunFam" id="1.20.1730.10:FF:000005">
    <property type="entry name" value="sodium/glucose cotransporter 1 isoform X1"/>
    <property type="match status" value="1"/>
</dbReference>
<keyword evidence="14" id="KW-0739">Sodium transport</keyword>
<keyword evidence="10" id="KW-0406">Ion transport</keyword>
<dbReference type="GO" id="GO:0016324">
    <property type="term" value="C:apical plasma membrane"/>
    <property type="evidence" value="ECO:0007669"/>
    <property type="project" value="UniProtKB-SubCell"/>
</dbReference>
<evidence type="ECO:0000256" key="7">
    <source>
        <dbReference type="ARBA" id="ARBA00022847"/>
    </source>
</evidence>
<feature type="transmembrane region" description="Helical" evidence="21">
    <location>
        <begin position="194"/>
        <end position="212"/>
    </location>
</feature>
<evidence type="ECO:0000313" key="22">
    <source>
        <dbReference type="Ensembl" id="ENSOTSP00005073864.2"/>
    </source>
</evidence>
<comment type="catalytic activity">
    <reaction evidence="16">
        <text>D-galactose(out) + 2 Na(+)(out) = D-galactose(in) + 2 Na(+)(in)</text>
        <dbReference type="Rhea" id="RHEA:70499"/>
        <dbReference type="ChEBI" id="CHEBI:4139"/>
        <dbReference type="ChEBI" id="CHEBI:29101"/>
    </reaction>
    <physiologicalReaction direction="left-to-right" evidence="16">
        <dbReference type="Rhea" id="RHEA:70500"/>
    </physiologicalReaction>
</comment>
<reference evidence="22" key="1">
    <citation type="submission" date="2025-08" db="UniProtKB">
        <authorList>
            <consortium name="Ensembl"/>
        </authorList>
    </citation>
    <scope>IDENTIFICATION</scope>
</reference>
<organism evidence="22 23">
    <name type="scientific">Oncorhynchus tshawytscha</name>
    <name type="common">Chinook salmon</name>
    <name type="synonym">Salmo tshawytscha</name>
    <dbReference type="NCBI Taxonomy" id="74940"/>
    <lineage>
        <taxon>Eukaryota</taxon>
        <taxon>Metazoa</taxon>
        <taxon>Chordata</taxon>
        <taxon>Craniata</taxon>
        <taxon>Vertebrata</taxon>
        <taxon>Euteleostomi</taxon>
        <taxon>Actinopterygii</taxon>
        <taxon>Neopterygii</taxon>
        <taxon>Teleostei</taxon>
        <taxon>Protacanthopterygii</taxon>
        <taxon>Salmoniformes</taxon>
        <taxon>Salmonidae</taxon>
        <taxon>Salmoninae</taxon>
        <taxon>Oncorhynchus</taxon>
    </lineage>
</organism>
<evidence type="ECO:0000256" key="9">
    <source>
        <dbReference type="ARBA" id="ARBA00023053"/>
    </source>
</evidence>
<keyword evidence="6 21" id="KW-0812">Transmembrane</keyword>
<feature type="transmembrane region" description="Helical" evidence="21">
    <location>
        <begin position="92"/>
        <end position="110"/>
    </location>
</feature>
<comment type="catalytic activity">
    <reaction evidence="15">
        <text>D-glucose(out) + 2 Na(+)(out) = D-glucose(in) + 2 Na(+)(in)</text>
        <dbReference type="Rhea" id="RHEA:70495"/>
        <dbReference type="ChEBI" id="CHEBI:4167"/>
        <dbReference type="ChEBI" id="CHEBI:29101"/>
    </reaction>
    <physiologicalReaction direction="left-to-right" evidence="15">
        <dbReference type="Rhea" id="RHEA:70496"/>
    </physiologicalReaction>
</comment>
<keyword evidence="13" id="KW-0325">Glycoprotein</keyword>
<keyword evidence="8 21" id="KW-1133">Transmembrane helix</keyword>
<proteinExistence type="inferred from homology"/>
<gene>
    <name evidence="22" type="primary">SLC5A1</name>
</gene>
<evidence type="ECO:0000256" key="12">
    <source>
        <dbReference type="ARBA" id="ARBA00023157"/>
    </source>
</evidence>
<evidence type="ECO:0000256" key="15">
    <source>
        <dbReference type="ARBA" id="ARBA00036179"/>
    </source>
</evidence>
<dbReference type="AlphaFoldDB" id="A0A8C8IA41"/>
<evidence type="ECO:0000256" key="8">
    <source>
        <dbReference type="ARBA" id="ARBA00022989"/>
    </source>
</evidence>
<dbReference type="NCBIfam" id="TIGR00813">
    <property type="entry name" value="sss"/>
    <property type="match status" value="1"/>
</dbReference>
<dbReference type="Gene3D" id="1.20.1730.10">
    <property type="entry name" value="Sodium/glucose cotransporter"/>
    <property type="match status" value="1"/>
</dbReference>